<evidence type="ECO:0000256" key="1">
    <source>
        <dbReference type="SAM" id="MobiDB-lite"/>
    </source>
</evidence>
<dbReference type="AlphaFoldDB" id="A0A7S2KG12"/>
<protein>
    <submittedName>
        <fullName evidence="2">Uncharacterized protein</fullName>
    </submittedName>
</protein>
<reference evidence="2" key="1">
    <citation type="submission" date="2021-01" db="EMBL/GenBank/DDBJ databases">
        <authorList>
            <person name="Corre E."/>
            <person name="Pelletier E."/>
            <person name="Niang G."/>
            <person name="Scheremetjew M."/>
            <person name="Finn R."/>
            <person name="Kale V."/>
            <person name="Holt S."/>
            <person name="Cochrane G."/>
            <person name="Meng A."/>
            <person name="Brown T."/>
            <person name="Cohen L."/>
        </authorList>
    </citation>
    <scope>NUCLEOTIDE SEQUENCE</scope>
    <source>
        <strain evidence="2">SM1012Den-03</strain>
    </source>
</reference>
<sequence length="195" mass="22240">MEEQKAKAAEKKAVKDAKRLADAAKKNPRPVAGEVLEKEILQLQQWIGKELVGLDEVKVAARLYKYINTKQKEVLDQIITLWMKNDENSKAKVNALLRSLKRGSLSMKKEHIVRYVRLKVYTEISLIEPFSTDPHLDGIKTRVYYIMKGGGDSYVIWGSSAPRTPPTKDEFIRKACMITGDIELAERFAQDLYIS</sequence>
<gene>
    <name evidence="2" type="ORF">SMAR0320_LOCUS2129</name>
</gene>
<accession>A0A7S2KG12</accession>
<feature type="region of interest" description="Disordered" evidence="1">
    <location>
        <begin position="1"/>
        <end position="26"/>
    </location>
</feature>
<dbReference type="EMBL" id="HBGZ01003133">
    <property type="protein sequence ID" value="CAD9575923.1"/>
    <property type="molecule type" value="Transcribed_RNA"/>
</dbReference>
<organism evidence="2">
    <name type="scientific">Skeletonema marinoi</name>
    <dbReference type="NCBI Taxonomy" id="267567"/>
    <lineage>
        <taxon>Eukaryota</taxon>
        <taxon>Sar</taxon>
        <taxon>Stramenopiles</taxon>
        <taxon>Ochrophyta</taxon>
        <taxon>Bacillariophyta</taxon>
        <taxon>Coscinodiscophyceae</taxon>
        <taxon>Thalassiosirophycidae</taxon>
        <taxon>Thalassiosirales</taxon>
        <taxon>Skeletonemataceae</taxon>
        <taxon>Skeletonema</taxon>
        <taxon>Skeletonema marinoi-dohrnii complex</taxon>
    </lineage>
</organism>
<name>A0A7S2KG12_9STRA</name>
<proteinExistence type="predicted"/>
<evidence type="ECO:0000313" key="2">
    <source>
        <dbReference type="EMBL" id="CAD9575923.1"/>
    </source>
</evidence>
<feature type="compositionally biased region" description="Basic and acidic residues" evidence="1">
    <location>
        <begin position="1"/>
        <end position="25"/>
    </location>
</feature>